<protein>
    <submittedName>
        <fullName evidence="2">Uncharacterized protein</fullName>
    </submittedName>
</protein>
<name>A0A286UJK0_9AGAM</name>
<dbReference type="AlphaFoldDB" id="A0A286UJK0"/>
<proteinExistence type="predicted"/>
<feature type="compositionally biased region" description="Polar residues" evidence="1">
    <location>
        <begin position="145"/>
        <end position="158"/>
    </location>
</feature>
<reference evidence="2 3" key="1">
    <citation type="journal article" date="2017" name="Mol. Ecol.">
        <title>Comparative and population genomic landscape of Phellinus noxius: A hypervariable fungus causing root rot in trees.</title>
        <authorList>
            <person name="Chung C.L."/>
            <person name="Lee T.J."/>
            <person name="Akiba M."/>
            <person name="Lee H.H."/>
            <person name="Kuo T.H."/>
            <person name="Liu D."/>
            <person name="Ke H.M."/>
            <person name="Yokoi T."/>
            <person name="Roa M.B."/>
            <person name="Lu M.J."/>
            <person name="Chang Y.Y."/>
            <person name="Ann P.J."/>
            <person name="Tsai J.N."/>
            <person name="Chen C.Y."/>
            <person name="Tzean S.S."/>
            <person name="Ota Y."/>
            <person name="Hattori T."/>
            <person name="Sahashi N."/>
            <person name="Liou R.F."/>
            <person name="Kikuchi T."/>
            <person name="Tsai I.J."/>
        </authorList>
    </citation>
    <scope>NUCLEOTIDE SEQUENCE [LARGE SCALE GENOMIC DNA]</scope>
    <source>
        <strain evidence="2 3">FFPRI411160</strain>
    </source>
</reference>
<feature type="region of interest" description="Disordered" evidence="1">
    <location>
        <begin position="145"/>
        <end position="166"/>
    </location>
</feature>
<dbReference type="Proteomes" id="UP000217199">
    <property type="component" value="Unassembled WGS sequence"/>
</dbReference>
<accession>A0A286UJK0</accession>
<feature type="compositionally biased region" description="Polar residues" evidence="1">
    <location>
        <begin position="329"/>
        <end position="338"/>
    </location>
</feature>
<evidence type="ECO:0000256" key="1">
    <source>
        <dbReference type="SAM" id="MobiDB-lite"/>
    </source>
</evidence>
<dbReference type="EMBL" id="NBII01000004">
    <property type="protein sequence ID" value="PAV19689.1"/>
    <property type="molecule type" value="Genomic_DNA"/>
</dbReference>
<organism evidence="2 3">
    <name type="scientific">Pyrrhoderma noxium</name>
    <dbReference type="NCBI Taxonomy" id="2282107"/>
    <lineage>
        <taxon>Eukaryota</taxon>
        <taxon>Fungi</taxon>
        <taxon>Dikarya</taxon>
        <taxon>Basidiomycota</taxon>
        <taxon>Agaricomycotina</taxon>
        <taxon>Agaricomycetes</taxon>
        <taxon>Hymenochaetales</taxon>
        <taxon>Hymenochaetaceae</taxon>
        <taxon>Pyrrhoderma</taxon>
    </lineage>
</organism>
<keyword evidence="3" id="KW-1185">Reference proteome</keyword>
<evidence type="ECO:0000313" key="2">
    <source>
        <dbReference type="EMBL" id="PAV19689.1"/>
    </source>
</evidence>
<comment type="caution">
    <text evidence="2">The sequence shown here is derived from an EMBL/GenBank/DDBJ whole genome shotgun (WGS) entry which is preliminary data.</text>
</comment>
<evidence type="ECO:0000313" key="3">
    <source>
        <dbReference type="Proteomes" id="UP000217199"/>
    </source>
</evidence>
<dbReference type="InParanoid" id="A0A286UJK0"/>
<gene>
    <name evidence="2" type="ORF">PNOK_0462300</name>
</gene>
<feature type="region of interest" description="Disordered" evidence="1">
    <location>
        <begin position="320"/>
        <end position="348"/>
    </location>
</feature>
<sequence length="510" mass="54687">MNPSDPDGGPSSSYRRIKRPLFHDSALPIERFSPISAFEDTIILASKSGATPCYRCVISYRDCPYCDHYCTHYIRQKQACFIAESHPNKVLLANYAILLMKWHDKFDPKKHPSIPDAGLSAPHTSVPPIKLCPCLGKKHVIDDTSASPSPGLDSSTKIASPPPVSHGLKPGSYGPLSKAILEVPKSSVIDQIDFDAEADNLITFDDANLRGNTLLVELPPPSPVAPFSLFSVLKNPTLSPPVIPTVAVALALPTALIPSSAPAPSEPSLDMSIAIPNDTLIRAGKTPLEPTTMNTVPLVIPSNASADPIPPTVPPHFDSPLLLGPLEGASSSESTTLGPNPDSPLTVKPTKLNLTTLVVAPILPSEGGPTLHRASAIPALVHRVRSVLLGHRPSAPPSLFFLAFSSHLPPGLAMSPTLGESPSYRPYLRDPSPTSLNTIWSRIEQEYQEQIEYLLDTWAHLYCAQAATDNYLDQAIQQLDAWRAHFSQLLADAEAATSASLPAKPSHKSS</sequence>